<dbReference type="GO" id="GO:0003824">
    <property type="term" value="F:catalytic activity"/>
    <property type="evidence" value="ECO:0007669"/>
    <property type="project" value="InterPro"/>
</dbReference>
<comment type="caution">
    <text evidence="2">The sequence shown here is derived from an EMBL/GenBank/DDBJ whole genome shotgun (WGS) entry which is preliminary data.</text>
</comment>
<feature type="domain" description="MOSC" evidence="1">
    <location>
        <begin position="25"/>
        <end position="164"/>
    </location>
</feature>
<dbReference type="PANTHER" id="PTHR30212:SF2">
    <property type="entry name" value="PROTEIN YIIM"/>
    <property type="match status" value="1"/>
</dbReference>
<sequence length="214" mass="25071">MEEPYLHKLFIEKAVPDVTDEVLERRWRGRIYKAEIEEKEWLSHSGLAGDIVEEKRQKREKALFAYPIKHYTYWQEENNDNSIDMGDVGENFSVLEMDEFSVCIGDTYKIGDAIIQVSGPCFRPEKRYCADAFALEMQKSGRTGWYFRVVEEGYIQSKSDMEMIDRPFPALSIAACNEAMYVNKDDLRLTYDLLSCELLSASWKNTLRKRLIQY</sequence>
<keyword evidence="3" id="KW-1185">Reference proteome</keyword>
<protein>
    <submittedName>
        <fullName evidence="2">MOSC domain-containing protein</fullName>
    </submittedName>
</protein>
<dbReference type="InterPro" id="IPR011037">
    <property type="entry name" value="Pyrv_Knase-like_insert_dom_sf"/>
</dbReference>
<dbReference type="Gene3D" id="2.40.33.20">
    <property type="entry name" value="PK beta-barrel domain-like"/>
    <property type="match status" value="1"/>
</dbReference>
<dbReference type="PANTHER" id="PTHR30212">
    <property type="entry name" value="PROTEIN YIIM"/>
    <property type="match status" value="1"/>
</dbReference>
<name>A0A494YUJ3_9BACI</name>
<dbReference type="RefSeq" id="WP_121133214.1">
    <property type="nucleotide sequence ID" value="NZ_JBHUFK010000017.1"/>
</dbReference>
<dbReference type="PROSITE" id="PS51340">
    <property type="entry name" value="MOSC"/>
    <property type="match status" value="1"/>
</dbReference>
<evidence type="ECO:0000313" key="2">
    <source>
        <dbReference type="EMBL" id="RKQ13812.1"/>
    </source>
</evidence>
<dbReference type="GO" id="GO:0030170">
    <property type="term" value="F:pyridoxal phosphate binding"/>
    <property type="evidence" value="ECO:0007669"/>
    <property type="project" value="InterPro"/>
</dbReference>
<evidence type="ECO:0000313" key="3">
    <source>
        <dbReference type="Proteomes" id="UP000281813"/>
    </source>
</evidence>
<accession>A0A494YUJ3</accession>
<proteinExistence type="predicted"/>
<dbReference type="InterPro" id="IPR005302">
    <property type="entry name" value="MoCF_Sase_C"/>
</dbReference>
<dbReference type="Proteomes" id="UP000281813">
    <property type="component" value="Unassembled WGS sequence"/>
</dbReference>
<organism evidence="2 3">
    <name type="scientific">Oceanobacillus bengalensis</name>
    <dbReference type="NCBI Taxonomy" id="1435466"/>
    <lineage>
        <taxon>Bacteria</taxon>
        <taxon>Bacillati</taxon>
        <taxon>Bacillota</taxon>
        <taxon>Bacilli</taxon>
        <taxon>Bacillales</taxon>
        <taxon>Bacillaceae</taxon>
        <taxon>Oceanobacillus</taxon>
    </lineage>
</organism>
<dbReference type="GO" id="GO:0030151">
    <property type="term" value="F:molybdenum ion binding"/>
    <property type="evidence" value="ECO:0007669"/>
    <property type="project" value="InterPro"/>
</dbReference>
<dbReference type="SUPFAM" id="SSF50800">
    <property type="entry name" value="PK beta-barrel domain-like"/>
    <property type="match status" value="1"/>
</dbReference>
<dbReference type="Pfam" id="PF03473">
    <property type="entry name" value="MOSC"/>
    <property type="match status" value="1"/>
</dbReference>
<evidence type="ECO:0000259" key="1">
    <source>
        <dbReference type="PROSITE" id="PS51340"/>
    </source>
</evidence>
<dbReference type="InterPro" id="IPR052353">
    <property type="entry name" value="Benzoxazolinone_Detox_Enz"/>
</dbReference>
<dbReference type="EMBL" id="RBZO01000026">
    <property type="protein sequence ID" value="RKQ13812.1"/>
    <property type="molecule type" value="Genomic_DNA"/>
</dbReference>
<reference evidence="2 3" key="1">
    <citation type="journal article" date="2015" name="Antonie Van Leeuwenhoek">
        <title>Oceanobacillus bengalensis sp. nov., a bacterium isolated from seawater of the Bay of Bengal.</title>
        <authorList>
            <person name="Yongchang O."/>
            <person name="Xiang W."/>
            <person name="Wang G."/>
        </authorList>
    </citation>
    <scope>NUCLEOTIDE SEQUENCE [LARGE SCALE GENOMIC DNA]</scope>
    <source>
        <strain evidence="2 3">MCCC 1K00260</strain>
    </source>
</reference>
<dbReference type="OrthoDB" id="9786134at2"/>
<dbReference type="InterPro" id="IPR005163">
    <property type="entry name" value="Tri_helical_YiiM-like"/>
</dbReference>
<gene>
    <name evidence="2" type="ORF">D8M05_15000</name>
</gene>
<dbReference type="AlphaFoldDB" id="A0A494YUJ3"/>
<dbReference type="Pfam" id="PF03475">
    <property type="entry name" value="YiiM_3-alpha"/>
    <property type="match status" value="1"/>
</dbReference>